<evidence type="ECO:0000256" key="1">
    <source>
        <dbReference type="ARBA" id="ARBA00022532"/>
    </source>
</evidence>
<dbReference type="PIRSF" id="PIRSF000102">
    <property type="entry name" value="Lac_mal_DH"/>
    <property type="match status" value="1"/>
</dbReference>
<dbReference type="GO" id="GO:0030060">
    <property type="term" value="F:L-malate dehydrogenase (NAD+) activity"/>
    <property type="evidence" value="ECO:0007669"/>
    <property type="project" value="UniProtKB-UniRule"/>
</dbReference>
<dbReference type="PANTHER" id="PTHR43128:SF16">
    <property type="entry name" value="L-LACTATE DEHYDROGENASE"/>
    <property type="match status" value="1"/>
</dbReference>
<accession>A0A855XAP7</accession>
<evidence type="ECO:0000259" key="8">
    <source>
        <dbReference type="Pfam" id="PF00056"/>
    </source>
</evidence>
<feature type="binding site" evidence="4 7">
    <location>
        <begin position="9"/>
        <end position="14"/>
    </location>
    <ligand>
        <name>NAD(+)</name>
        <dbReference type="ChEBI" id="CHEBI:57540"/>
    </ligand>
</feature>
<dbReference type="SUPFAM" id="SSF56327">
    <property type="entry name" value="LDH C-terminal domain-like"/>
    <property type="match status" value="1"/>
</dbReference>
<comment type="similarity">
    <text evidence="4">Belongs to the LDH/MDH superfamily. MDH type 3 family.</text>
</comment>
<dbReference type="InterPro" id="IPR001557">
    <property type="entry name" value="L-lactate/malate_DH"/>
</dbReference>
<feature type="domain" description="Lactate/malate dehydrogenase C-terminal" evidence="9">
    <location>
        <begin position="147"/>
        <end position="304"/>
    </location>
</feature>
<feature type="domain" description="Lactate/malate dehydrogenase N-terminal" evidence="8">
    <location>
        <begin position="4"/>
        <end position="142"/>
    </location>
</feature>
<evidence type="ECO:0000313" key="10">
    <source>
        <dbReference type="EMBL" id="PWB75847.1"/>
    </source>
</evidence>
<dbReference type="GO" id="GO:0006089">
    <property type="term" value="P:lactate metabolic process"/>
    <property type="evidence" value="ECO:0007669"/>
    <property type="project" value="TreeGrafter"/>
</dbReference>
<dbReference type="InterPro" id="IPR036291">
    <property type="entry name" value="NAD(P)-bd_dom_sf"/>
</dbReference>
<dbReference type="InterPro" id="IPR001236">
    <property type="entry name" value="Lactate/malate_DH_N"/>
</dbReference>
<comment type="function">
    <text evidence="4">Catalyzes the reversible oxidation of malate to oxaloacetate.</text>
</comment>
<dbReference type="EMBL" id="PQAP01000007">
    <property type="protein sequence ID" value="PWB75847.1"/>
    <property type="molecule type" value="Genomic_DNA"/>
</dbReference>
<proteinExistence type="inferred from homology"/>
<dbReference type="HAMAP" id="MF_00487">
    <property type="entry name" value="Malate_dehydrog_3"/>
    <property type="match status" value="1"/>
</dbReference>
<keyword evidence="3 4" id="KW-0520">NAD</keyword>
<dbReference type="GO" id="GO:0004459">
    <property type="term" value="F:L-lactate dehydrogenase (NAD+) activity"/>
    <property type="evidence" value="ECO:0007669"/>
    <property type="project" value="TreeGrafter"/>
</dbReference>
<dbReference type="NCBIfam" id="TIGR01763">
    <property type="entry name" value="MalateDH_bact"/>
    <property type="match status" value="1"/>
</dbReference>
<keyword evidence="1 4" id="KW-0816">Tricarboxylic acid cycle</keyword>
<feature type="binding site" evidence="4 6">
    <location>
        <position position="151"/>
    </location>
    <ligand>
        <name>substrate</name>
    </ligand>
</feature>
<feature type="binding site" evidence="4 7">
    <location>
        <position position="95"/>
    </location>
    <ligand>
        <name>NAD(+)</name>
        <dbReference type="ChEBI" id="CHEBI:57540"/>
    </ligand>
</feature>
<evidence type="ECO:0000313" key="11">
    <source>
        <dbReference type="Proteomes" id="UP000250918"/>
    </source>
</evidence>
<protein>
    <recommendedName>
        <fullName evidence="4">Malate dehydrogenase</fullName>
        <ecNumber evidence="4">1.1.1.37</ecNumber>
    </recommendedName>
</protein>
<dbReference type="EC" id="1.1.1.37" evidence="4"/>
<evidence type="ECO:0000256" key="4">
    <source>
        <dbReference type="HAMAP-Rule" id="MF_00487"/>
    </source>
</evidence>
<feature type="active site" description="Proton acceptor" evidence="4 5">
    <location>
        <position position="175"/>
    </location>
</feature>
<dbReference type="SUPFAM" id="SSF51735">
    <property type="entry name" value="NAD(P)-binding Rossmann-fold domains"/>
    <property type="match status" value="1"/>
</dbReference>
<dbReference type="PROSITE" id="PS51257">
    <property type="entry name" value="PROKAR_LIPOPROTEIN"/>
    <property type="match status" value="1"/>
</dbReference>
<dbReference type="AlphaFoldDB" id="A0A855XAP7"/>
<comment type="catalytic activity">
    <reaction evidence="4">
        <text>(S)-malate + NAD(+) = oxaloacetate + NADH + H(+)</text>
        <dbReference type="Rhea" id="RHEA:21432"/>
        <dbReference type="ChEBI" id="CHEBI:15378"/>
        <dbReference type="ChEBI" id="CHEBI:15589"/>
        <dbReference type="ChEBI" id="CHEBI:16452"/>
        <dbReference type="ChEBI" id="CHEBI:57540"/>
        <dbReference type="ChEBI" id="CHEBI:57945"/>
        <dbReference type="EC" id="1.1.1.37"/>
    </reaction>
</comment>
<comment type="caution">
    <text evidence="10">The sequence shown here is derived from an EMBL/GenBank/DDBJ whole genome shotgun (WGS) entry which is preliminary data.</text>
</comment>
<name>A0A855XAP7_9BACT</name>
<feature type="binding site" evidence="4 6">
    <location>
        <position position="88"/>
    </location>
    <ligand>
        <name>substrate</name>
    </ligand>
</feature>
<feature type="binding site" evidence="4 6">
    <location>
        <position position="120"/>
    </location>
    <ligand>
        <name>substrate</name>
    </ligand>
</feature>
<evidence type="ECO:0000256" key="2">
    <source>
        <dbReference type="ARBA" id="ARBA00023002"/>
    </source>
</evidence>
<evidence type="ECO:0000259" key="9">
    <source>
        <dbReference type="Pfam" id="PF02866"/>
    </source>
</evidence>
<dbReference type="PRINTS" id="PR00086">
    <property type="entry name" value="LLDHDRGNASE"/>
</dbReference>
<dbReference type="GO" id="GO:0006099">
    <property type="term" value="P:tricarboxylic acid cycle"/>
    <property type="evidence" value="ECO:0007669"/>
    <property type="project" value="UniProtKB-UniRule"/>
</dbReference>
<keyword evidence="2 4" id="KW-0560">Oxidoreductase</keyword>
<feature type="binding site" evidence="4 7">
    <location>
        <position position="33"/>
    </location>
    <ligand>
        <name>NAD(+)</name>
        <dbReference type="ChEBI" id="CHEBI:57540"/>
    </ligand>
</feature>
<evidence type="ECO:0000256" key="6">
    <source>
        <dbReference type="PIRSR" id="PIRSR000102-2"/>
    </source>
</evidence>
<feature type="binding site" evidence="4 6">
    <location>
        <position position="82"/>
    </location>
    <ligand>
        <name>substrate</name>
    </ligand>
</feature>
<evidence type="ECO:0000256" key="7">
    <source>
        <dbReference type="PIRSR" id="PIRSR000102-3"/>
    </source>
</evidence>
<dbReference type="Pfam" id="PF00056">
    <property type="entry name" value="Ldh_1_N"/>
    <property type="match status" value="1"/>
</dbReference>
<dbReference type="Gene3D" id="3.90.110.10">
    <property type="entry name" value="Lactate dehydrogenase/glycoside hydrolase, family 4, C-terminal"/>
    <property type="match status" value="1"/>
</dbReference>
<dbReference type="InterPro" id="IPR011275">
    <property type="entry name" value="Malate_DH_type3"/>
</dbReference>
<dbReference type="FunFam" id="3.40.50.720:FF:000018">
    <property type="entry name" value="Malate dehydrogenase"/>
    <property type="match status" value="1"/>
</dbReference>
<feature type="binding site" evidence="4 7">
    <location>
        <begin position="118"/>
        <end position="120"/>
    </location>
    <ligand>
        <name>NAD(+)</name>
        <dbReference type="ChEBI" id="CHEBI:57540"/>
    </ligand>
</feature>
<evidence type="ECO:0000256" key="5">
    <source>
        <dbReference type="PIRSR" id="PIRSR000102-1"/>
    </source>
</evidence>
<dbReference type="PANTHER" id="PTHR43128">
    <property type="entry name" value="L-2-HYDROXYCARBOXYLATE DEHYDROGENASE (NAD(P)(+))"/>
    <property type="match status" value="1"/>
</dbReference>
<dbReference type="NCBIfam" id="NF004863">
    <property type="entry name" value="PRK06223.1"/>
    <property type="match status" value="1"/>
</dbReference>
<dbReference type="CDD" id="cd01339">
    <property type="entry name" value="LDH-like_MDH"/>
    <property type="match status" value="1"/>
</dbReference>
<dbReference type="InterPro" id="IPR015955">
    <property type="entry name" value="Lactate_DH/Glyco_Ohase_4_C"/>
</dbReference>
<dbReference type="Proteomes" id="UP000250918">
    <property type="component" value="Unassembled WGS sequence"/>
</dbReference>
<dbReference type="FunFam" id="3.90.110.10:FF:000004">
    <property type="entry name" value="Malate dehydrogenase"/>
    <property type="match status" value="1"/>
</dbReference>
<organism evidence="10 11">
    <name type="scientific">candidate division GN15 bacterium</name>
    <dbReference type="NCBI Taxonomy" id="2072418"/>
    <lineage>
        <taxon>Bacteria</taxon>
        <taxon>candidate division GN15</taxon>
    </lineage>
</organism>
<dbReference type="Gene3D" id="3.40.50.720">
    <property type="entry name" value="NAD(P)-binding Rossmann-like Domain"/>
    <property type="match status" value="1"/>
</dbReference>
<dbReference type="Pfam" id="PF02866">
    <property type="entry name" value="Ldh_1_C"/>
    <property type="match status" value="1"/>
</dbReference>
<dbReference type="InterPro" id="IPR022383">
    <property type="entry name" value="Lactate/malate_DH_C"/>
</dbReference>
<gene>
    <name evidence="4 10" type="primary">mdh</name>
    <name evidence="10" type="ORF">C3F09_01675</name>
</gene>
<reference evidence="10 11" key="1">
    <citation type="journal article" date="2018" name="ISME J.">
        <title>A methanotrophic archaeon couples anaerobic oxidation of methane to Fe(III) reduction.</title>
        <authorList>
            <person name="Cai C."/>
            <person name="Leu A.O."/>
            <person name="Xie G.J."/>
            <person name="Guo J."/>
            <person name="Feng Y."/>
            <person name="Zhao J.X."/>
            <person name="Tyson G.W."/>
            <person name="Yuan Z."/>
            <person name="Hu S."/>
        </authorList>
    </citation>
    <scope>NUCLEOTIDE SEQUENCE [LARGE SCALE GENOMIC DNA]</scope>
    <source>
        <strain evidence="10">FeB_12</strain>
    </source>
</reference>
<evidence type="ECO:0000256" key="3">
    <source>
        <dbReference type="ARBA" id="ARBA00023027"/>
    </source>
</evidence>
<sequence length="308" mass="32667">MNKKIAVIGAGNVGASCAVYLAEANFADIILIDVVEGIPQGKGLDLTQAGPVRGYNSRVSGSNDYKDIAGADIVVMTAGLARKPGMTREDLLTKNAEIVGMAAENIKKHAPNAYVVVVSNPLDLMTYHMQKVTGFPTHRVVGQAGVLDSIRFRTFVAMELGVAQTDVQAMVLGGHGDTMVPLPRYTTVAGIPVSELISAERIKAICDRTADGGGEIVRLLKTGSAFYAPAAASVDMCRAIFNDEKRVLAASAMLTGQYGIKDIYIGVPVVLGGKGMEKILELKLDKDELAALQKSAATYKEHLKILGY</sequence>